<evidence type="ECO:0000313" key="1">
    <source>
        <dbReference type="EMBL" id="TSP12143.1"/>
    </source>
</evidence>
<proteinExistence type="predicted"/>
<dbReference type="RefSeq" id="WP_144198293.1">
    <property type="nucleotide sequence ID" value="NZ_CAJPVH010000001.1"/>
</dbReference>
<dbReference type="EMBL" id="VCIZ01000007">
    <property type="protein sequence ID" value="TSP12143.1"/>
    <property type="molecule type" value="Genomic_DNA"/>
</dbReference>
<organism evidence="2 4">
    <name type="scientific">Cupriavidus campinensis</name>
    <dbReference type="NCBI Taxonomy" id="151783"/>
    <lineage>
        <taxon>Bacteria</taxon>
        <taxon>Pseudomonadati</taxon>
        <taxon>Pseudomonadota</taxon>
        <taxon>Betaproteobacteria</taxon>
        <taxon>Burkholderiales</taxon>
        <taxon>Burkholderiaceae</taxon>
        <taxon>Cupriavidus</taxon>
    </lineage>
</organism>
<name>A0AAE9L424_9BURK</name>
<reference evidence="1 3" key="1">
    <citation type="submission" date="2019-05" db="EMBL/GenBank/DDBJ databases">
        <title>Whole genome sequence analysis of Cupriavidus campinensis S14E4C strain.</title>
        <authorList>
            <person name="Abbaszade G."/>
            <person name="Szabo A."/>
            <person name="Toumi M."/>
            <person name="Toth E."/>
        </authorList>
    </citation>
    <scope>NUCLEOTIDE SEQUENCE [LARGE SCALE GENOMIC DNA]</scope>
    <source>
        <strain evidence="1 3">S14E4C</strain>
    </source>
</reference>
<accession>A0AAE9L424</accession>
<dbReference type="KEGG" id="ccam:M5D45_24075"/>
<dbReference type="Pfam" id="PF11811">
    <property type="entry name" value="DUF3331"/>
    <property type="match status" value="1"/>
</dbReference>
<sequence length="141" mass="15308">MLADNLVTDQVAPTRNRPDPWQQALGLLFAQPDQPAGSAMSYHRCGRQDLAGVLIRIIDLPDAHTAVLSWNDATHCRYGEQQWGTAFARVAGFCAMSGREIEPGDAIYKPRPQRPRARNADAMILAEVLLAQSVVAAVAAS</sequence>
<evidence type="ECO:0000313" key="3">
    <source>
        <dbReference type="Proteomes" id="UP000318943"/>
    </source>
</evidence>
<dbReference type="InterPro" id="IPR021769">
    <property type="entry name" value="DUF3331"/>
</dbReference>
<evidence type="ECO:0000313" key="4">
    <source>
        <dbReference type="Proteomes" id="UP001056132"/>
    </source>
</evidence>
<dbReference type="Proteomes" id="UP001056132">
    <property type="component" value="Chromosome 2"/>
</dbReference>
<dbReference type="Proteomes" id="UP000318943">
    <property type="component" value="Unassembled WGS sequence"/>
</dbReference>
<keyword evidence="3" id="KW-1185">Reference proteome</keyword>
<gene>
    <name evidence="1" type="ORF">FGG12_14100</name>
    <name evidence="2" type="ORF">M5D45_24075</name>
</gene>
<evidence type="ECO:0000313" key="2">
    <source>
        <dbReference type="EMBL" id="URF06206.1"/>
    </source>
</evidence>
<reference evidence="2" key="2">
    <citation type="journal article" date="2022" name="Microbiol. Resour. Announc.">
        <title>Genome Sequence of Cupriavidus campinensis Strain G5, a Member of a Bacterial Consortium Capable of Polyethylene Degradation.</title>
        <authorList>
            <person name="Schneider B."/>
            <person name="Pfeiffer F."/>
            <person name="Dyall-Smith M."/>
            <person name="Kunte H.J."/>
        </authorList>
    </citation>
    <scope>NUCLEOTIDE SEQUENCE</scope>
    <source>
        <strain evidence="2">G5</strain>
    </source>
</reference>
<dbReference type="AlphaFoldDB" id="A0AAE9L424"/>
<dbReference type="EMBL" id="CP097331">
    <property type="protein sequence ID" value="URF06206.1"/>
    <property type="molecule type" value="Genomic_DNA"/>
</dbReference>
<reference evidence="2" key="3">
    <citation type="submission" date="2022-05" db="EMBL/GenBank/DDBJ databases">
        <authorList>
            <person name="Kunte H.-J."/>
        </authorList>
    </citation>
    <scope>NUCLEOTIDE SEQUENCE</scope>
    <source>
        <strain evidence="2">G5</strain>
    </source>
</reference>
<protein>
    <submittedName>
        <fullName evidence="2">DUF3331 domain-containing protein</fullName>
    </submittedName>
</protein>